<dbReference type="Gene3D" id="1.10.10.60">
    <property type="entry name" value="Homeodomain-like"/>
    <property type="match status" value="1"/>
</dbReference>
<dbReference type="InterPro" id="IPR009057">
    <property type="entry name" value="Homeodomain-like_sf"/>
</dbReference>
<dbReference type="SUPFAM" id="SSF46689">
    <property type="entry name" value="Homeodomain-like"/>
    <property type="match status" value="2"/>
</dbReference>
<dbReference type="InterPro" id="IPR018062">
    <property type="entry name" value="HTH_AraC-typ_CS"/>
</dbReference>
<keyword evidence="3" id="KW-0804">Transcription</keyword>
<gene>
    <name evidence="5" type="ORF">AV654_25780</name>
</gene>
<keyword evidence="1" id="KW-0805">Transcription regulation</keyword>
<proteinExistence type="predicted"/>
<keyword evidence="2" id="KW-0238">DNA-binding</keyword>
<dbReference type="InterPro" id="IPR018060">
    <property type="entry name" value="HTH_AraC"/>
</dbReference>
<dbReference type="Proteomes" id="UP000076563">
    <property type="component" value="Unassembled WGS sequence"/>
</dbReference>
<dbReference type="EMBL" id="LQRA01000070">
    <property type="protein sequence ID" value="KZE75875.1"/>
    <property type="molecule type" value="Genomic_DNA"/>
</dbReference>
<dbReference type="PANTHER" id="PTHR47893">
    <property type="entry name" value="REGULATORY PROTEIN PCHR"/>
    <property type="match status" value="1"/>
</dbReference>
<feature type="domain" description="HTH araC/xylS-type" evidence="4">
    <location>
        <begin position="225"/>
        <end position="323"/>
    </location>
</feature>
<evidence type="ECO:0000259" key="4">
    <source>
        <dbReference type="PROSITE" id="PS01124"/>
    </source>
</evidence>
<dbReference type="InterPro" id="IPR053142">
    <property type="entry name" value="PchR_regulatory_protein"/>
</dbReference>
<evidence type="ECO:0000256" key="2">
    <source>
        <dbReference type="ARBA" id="ARBA00023125"/>
    </source>
</evidence>
<dbReference type="PANTHER" id="PTHR47893:SF1">
    <property type="entry name" value="REGULATORY PROTEIN PCHR"/>
    <property type="match status" value="1"/>
</dbReference>
<accession>A0A161S8H5</accession>
<dbReference type="GO" id="GO:0043565">
    <property type="term" value="F:sequence-specific DNA binding"/>
    <property type="evidence" value="ECO:0007669"/>
    <property type="project" value="InterPro"/>
</dbReference>
<sequence length="340" mass="39558">MTPNILVADIHDYFDRIAEVVHGTVRTRSWEQQLSPPPHIGKGKITRMRIRPGMEIVVSDMTYERNMKLHIMEACRLFELSYCVSGEIYCEWDGKENWTGSRTGNVLFLENIRVYEEMKAGLRQQLLEVRFAPEELLRYADDAIEKHGMEAWMKRHKGSIDPYSDSPAIRKCVSDLIHCTYKGSMKRLYMEGKAMELLALFAEAGGRGPIDGKLVLRRDDIEKLKEVRQWVISRSEHPLSIRELARLAGINEFKLKKGFRELFGTTIFELVRQERMERALRFMEVERMNVGEAAVAVGYSNVSNFTTAFRKHYGCNPGEYVRQLHHLDLRHSMEQENNNR</sequence>
<keyword evidence="6" id="KW-1185">Reference proteome</keyword>
<dbReference type="SMART" id="SM00342">
    <property type="entry name" value="HTH_ARAC"/>
    <property type="match status" value="1"/>
</dbReference>
<dbReference type="OrthoDB" id="9782503at2"/>
<dbReference type="PROSITE" id="PS00041">
    <property type="entry name" value="HTH_ARAC_FAMILY_1"/>
    <property type="match status" value="1"/>
</dbReference>
<name>A0A161S8H5_9BACL</name>
<dbReference type="InterPro" id="IPR020449">
    <property type="entry name" value="Tscrpt_reg_AraC-type_HTH"/>
</dbReference>
<dbReference type="STRING" id="1007103.GCA_000213315_03607"/>
<dbReference type="RefSeq" id="WP_063184660.1">
    <property type="nucleotide sequence ID" value="NZ_LQRA01000070.1"/>
</dbReference>
<dbReference type="AlphaFoldDB" id="A0A161S8H5"/>
<evidence type="ECO:0000313" key="6">
    <source>
        <dbReference type="Proteomes" id="UP000076563"/>
    </source>
</evidence>
<organism evidence="5 6">
    <name type="scientific">Paenibacillus elgii</name>
    <dbReference type="NCBI Taxonomy" id="189691"/>
    <lineage>
        <taxon>Bacteria</taxon>
        <taxon>Bacillati</taxon>
        <taxon>Bacillota</taxon>
        <taxon>Bacilli</taxon>
        <taxon>Bacillales</taxon>
        <taxon>Paenibacillaceae</taxon>
        <taxon>Paenibacillus</taxon>
    </lineage>
</organism>
<comment type="caution">
    <text evidence="5">The sequence shown here is derived from an EMBL/GenBank/DDBJ whole genome shotgun (WGS) entry which is preliminary data.</text>
</comment>
<dbReference type="Pfam" id="PF12833">
    <property type="entry name" value="HTH_18"/>
    <property type="match status" value="1"/>
</dbReference>
<dbReference type="PROSITE" id="PS01124">
    <property type="entry name" value="HTH_ARAC_FAMILY_2"/>
    <property type="match status" value="1"/>
</dbReference>
<dbReference type="eggNOG" id="COG2207">
    <property type="taxonomic scope" value="Bacteria"/>
</dbReference>
<evidence type="ECO:0000313" key="5">
    <source>
        <dbReference type="EMBL" id="KZE75875.1"/>
    </source>
</evidence>
<protein>
    <submittedName>
        <fullName evidence="5">AraC family transcriptional regulator</fullName>
    </submittedName>
</protein>
<evidence type="ECO:0000256" key="1">
    <source>
        <dbReference type="ARBA" id="ARBA00023015"/>
    </source>
</evidence>
<dbReference type="GO" id="GO:0003700">
    <property type="term" value="F:DNA-binding transcription factor activity"/>
    <property type="evidence" value="ECO:0007669"/>
    <property type="project" value="InterPro"/>
</dbReference>
<reference evidence="6" key="1">
    <citation type="submission" date="2016-01" db="EMBL/GenBank/DDBJ databases">
        <title>Draft genome of Chromobacterium sp. F49.</title>
        <authorList>
            <person name="Hong K.W."/>
        </authorList>
    </citation>
    <scope>NUCLEOTIDE SEQUENCE [LARGE SCALE GENOMIC DNA]</scope>
    <source>
        <strain evidence="6">M63</strain>
    </source>
</reference>
<dbReference type="PRINTS" id="PR00032">
    <property type="entry name" value="HTHARAC"/>
</dbReference>
<evidence type="ECO:0000256" key="3">
    <source>
        <dbReference type="ARBA" id="ARBA00023163"/>
    </source>
</evidence>